<sequence>MSVTPGLLIEYVRRHHDDAGAAGELAGYLSRLRVPGTAWGELPFATELDERVATAIEERVTKLNRSRGRLSGVPDWLRRAAADFAASDVEATRLLRAAAGEYSSDVDPVEPVDGHETVGATADAHAILAEIAATAGLVSLAGPPADRESPGSEELMSCRAEHISTLEQAEGLLRQRGLLDFTAPSQYLRQLATVRPGTVGGRAEPLSTLSGYVDGMGARLTADAARLSRQWEGETAAAFDDSTTGTAEALTDTAADLSWLASETEALWRLLDTLMHDVAEAVWSRVETVGDSRIARIRTAVDLVEDANVLAAETDATVLWGGLSDEEVDAALQVLYKRVWYLANAMTGLVSTARDDAARLFEPGERPPVGE</sequence>
<dbReference type="InterPro" id="IPR036689">
    <property type="entry name" value="ESAT-6-like_sf"/>
</dbReference>
<dbReference type="AlphaFoldDB" id="D3Q8X9"/>
<proteinExistence type="predicted"/>
<evidence type="ECO:0000313" key="2">
    <source>
        <dbReference type="Proteomes" id="UP000000844"/>
    </source>
</evidence>
<organism evidence="1 2">
    <name type="scientific">Stackebrandtia nassauensis (strain DSM 44728 / CIP 108903 / NRRL B-16338 / NBRC 102104 / LLR-40K-21)</name>
    <dbReference type="NCBI Taxonomy" id="446470"/>
    <lineage>
        <taxon>Bacteria</taxon>
        <taxon>Bacillati</taxon>
        <taxon>Actinomycetota</taxon>
        <taxon>Actinomycetes</taxon>
        <taxon>Glycomycetales</taxon>
        <taxon>Glycomycetaceae</taxon>
        <taxon>Stackebrandtia</taxon>
    </lineage>
</organism>
<dbReference type="Proteomes" id="UP000000844">
    <property type="component" value="Chromosome"/>
</dbReference>
<gene>
    <name evidence="1" type="ordered locus">Snas_0877</name>
</gene>
<dbReference type="eggNOG" id="ENOG502ZMJJ">
    <property type="taxonomic scope" value="Bacteria"/>
</dbReference>
<accession>D3Q8X9</accession>
<dbReference type="SUPFAM" id="SSF140453">
    <property type="entry name" value="EsxAB dimer-like"/>
    <property type="match status" value="1"/>
</dbReference>
<protein>
    <submittedName>
        <fullName evidence="1">Uncharacterized protein</fullName>
    </submittedName>
</protein>
<dbReference type="STRING" id="446470.Snas_0877"/>
<name>D3Q8X9_STANL</name>
<evidence type="ECO:0000313" key="1">
    <source>
        <dbReference type="EMBL" id="ADD40588.1"/>
    </source>
</evidence>
<dbReference type="EMBL" id="CP001778">
    <property type="protein sequence ID" value="ADD40588.1"/>
    <property type="molecule type" value="Genomic_DNA"/>
</dbReference>
<keyword evidence="2" id="KW-1185">Reference proteome</keyword>
<dbReference type="HOGENOM" id="CLU_745790_0_0_11"/>
<dbReference type="KEGG" id="sna:Snas_0877"/>
<reference evidence="1 2" key="1">
    <citation type="journal article" date="2009" name="Stand. Genomic Sci.">
        <title>Complete genome sequence of Stackebrandtia nassauensis type strain (LLR-40K-21).</title>
        <authorList>
            <person name="Munk C."/>
            <person name="Lapidus A."/>
            <person name="Copeland A."/>
            <person name="Jando M."/>
            <person name="Mayilraj S."/>
            <person name="Glavina Del Rio T."/>
            <person name="Nolan M."/>
            <person name="Chen F."/>
            <person name="Lucas S."/>
            <person name="Tice H."/>
            <person name="Cheng J.F."/>
            <person name="Han C."/>
            <person name="Detter J.C."/>
            <person name="Bruce D."/>
            <person name="Goodwin L."/>
            <person name="Chain P."/>
            <person name="Pitluck S."/>
            <person name="Goker M."/>
            <person name="Ovchinikova G."/>
            <person name="Pati A."/>
            <person name="Ivanova N."/>
            <person name="Mavromatis K."/>
            <person name="Chen A."/>
            <person name="Palaniappan K."/>
            <person name="Land M."/>
            <person name="Hauser L."/>
            <person name="Chang Y.J."/>
            <person name="Jeffries C.D."/>
            <person name="Bristow J."/>
            <person name="Eisen J.A."/>
            <person name="Markowitz V."/>
            <person name="Hugenholtz P."/>
            <person name="Kyrpides N.C."/>
            <person name="Klenk H.P."/>
        </authorList>
    </citation>
    <scope>NUCLEOTIDE SEQUENCE [LARGE SCALE GENOMIC DNA]</scope>
    <source>
        <strain evidence="2">DSM 44728 / CIP 108903 / NRRL B-16338 / NBRC 102104 / LLR-40K-21</strain>
    </source>
</reference>